<dbReference type="InterPro" id="IPR013087">
    <property type="entry name" value="Znf_C2H2_type"/>
</dbReference>
<name>A0A9F2R697_PYTBI</name>
<dbReference type="KEGG" id="pbi:103056897"/>
<keyword evidence="3" id="KW-0862">Zinc</keyword>
<keyword evidence="3" id="KW-0863">Zinc-finger</keyword>
<dbReference type="OMA" id="PFWKFST"/>
<dbReference type="CTD" id="118738"/>
<dbReference type="PANTHER" id="PTHR16516">
    <property type="entry name" value="AGAP007109-PA"/>
    <property type="match status" value="1"/>
</dbReference>
<proteinExistence type="predicted"/>
<feature type="domain" description="C2H2-type" evidence="4">
    <location>
        <begin position="314"/>
        <end position="337"/>
    </location>
</feature>
<evidence type="ECO:0000259" key="4">
    <source>
        <dbReference type="PROSITE" id="PS50157"/>
    </source>
</evidence>
<dbReference type="GO" id="GO:0006355">
    <property type="term" value="P:regulation of DNA-templated transcription"/>
    <property type="evidence" value="ECO:0007669"/>
    <property type="project" value="TreeGrafter"/>
</dbReference>
<evidence type="ECO:0000256" key="3">
    <source>
        <dbReference type="PROSITE-ProRule" id="PRU00042"/>
    </source>
</evidence>
<gene>
    <name evidence="6" type="primary">ZNF488</name>
</gene>
<organism evidence="5 6">
    <name type="scientific">Python bivittatus</name>
    <name type="common">Burmese python</name>
    <name type="synonym">Python molurus bivittatus</name>
    <dbReference type="NCBI Taxonomy" id="176946"/>
    <lineage>
        <taxon>Eukaryota</taxon>
        <taxon>Metazoa</taxon>
        <taxon>Chordata</taxon>
        <taxon>Craniata</taxon>
        <taxon>Vertebrata</taxon>
        <taxon>Euteleostomi</taxon>
        <taxon>Lepidosauria</taxon>
        <taxon>Squamata</taxon>
        <taxon>Bifurcata</taxon>
        <taxon>Unidentata</taxon>
        <taxon>Episquamata</taxon>
        <taxon>Toxicofera</taxon>
        <taxon>Serpentes</taxon>
        <taxon>Henophidia</taxon>
        <taxon>Pythonidae</taxon>
        <taxon>Python</taxon>
    </lineage>
</organism>
<dbReference type="SMART" id="SM00355">
    <property type="entry name" value="ZnF_C2H2"/>
    <property type="match status" value="2"/>
</dbReference>
<dbReference type="InterPro" id="IPR036236">
    <property type="entry name" value="Znf_C2H2_sf"/>
</dbReference>
<dbReference type="PROSITE" id="PS50157">
    <property type="entry name" value="ZINC_FINGER_C2H2_2"/>
    <property type="match status" value="2"/>
</dbReference>
<dbReference type="InterPro" id="IPR052296">
    <property type="entry name" value="TR-Histone_Methyltrans"/>
</dbReference>
<evidence type="ECO:0000313" key="5">
    <source>
        <dbReference type="Proteomes" id="UP000695026"/>
    </source>
</evidence>
<dbReference type="GO" id="GO:0005634">
    <property type="term" value="C:nucleus"/>
    <property type="evidence" value="ECO:0007669"/>
    <property type="project" value="UniProtKB-SubCell"/>
</dbReference>
<keyword evidence="2" id="KW-0539">Nucleus</keyword>
<dbReference type="PROSITE" id="PS00028">
    <property type="entry name" value="ZINC_FINGER_C2H2_1"/>
    <property type="match status" value="2"/>
</dbReference>
<dbReference type="GO" id="GO:0014003">
    <property type="term" value="P:oligodendrocyte development"/>
    <property type="evidence" value="ECO:0007669"/>
    <property type="project" value="TreeGrafter"/>
</dbReference>
<dbReference type="PANTHER" id="PTHR16516:SF5">
    <property type="entry name" value="ZINC FINGER PROTEIN 488"/>
    <property type="match status" value="1"/>
</dbReference>
<evidence type="ECO:0000256" key="2">
    <source>
        <dbReference type="ARBA" id="ARBA00023242"/>
    </source>
</evidence>
<dbReference type="GO" id="GO:0008270">
    <property type="term" value="F:zinc ion binding"/>
    <property type="evidence" value="ECO:0007669"/>
    <property type="project" value="UniProtKB-KW"/>
</dbReference>
<dbReference type="AlphaFoldDB" id="A0A9F2R697"/>
<dbReference type="Gene3D" id="3.30.160.60">
    <property type="entry name" value="Classic Zinc Finger"/>
    <property type="match status" value="1"/>
</dbReference>
<evidence type="ECO:0000313" key="6">
    <source>
        <dbReference type="RefSeq" id="XP_007437114.1"/>
    </source>
</evidence>
<sequence length="337" mass="38346">MVKSKFMEQSTNFYSLSRDFEFKIVTCKDSHERRRMNSDEMESSHNRKPVLFEKTNCLHEEEHSGVKNGRTAEHISREPFWKFSTRKQLLVKDVLQQKESAFTEVRRSVEKLNTEKTKEAEQGNGNAYFDKATVQCSPGSAFSFVWPNSIAGEPKSAFSKPVKCWEDGGAPVAFQSLKDTTASPRKLSECISATDLMQYSGHLTSKFLVSDSNGFQLLSTNLIQSNPYSSARWPNETGEQMQATPVSISSSSSASLALLPPTFTSFGIAAQNWCAKCSLSFRMTSDLVLHMRSHHKKMDVSTESQRKRKREEKLTCPVCQEYFRERHHLSRHMTSHN</sequence>
<dbReference type="SUPFAM" id="SSF57667">
    <property type="entry name" value="beta-beta-alpha zinc fingers"/>
    <property type="match status" value="1"/>
</dbReference>
<accession>A0A9F2R697</accession>
<feature type="domain" description="C2H2-type" evidence="4">
    <location>
        <begin position="272"/>
        <end position="299"/>
    </location>
</feature>
<protein>
    <submittedName>
        <fullName evidence="6">Zinc finger protein 488</fullName>
    </submittedName>
</protein>
<evidence type="ECO:0000256" key="1">
    <source>
        <dbReference type="ARBA" id="ARBA00004123"/>
    </source>
</evidence>
<dbReference type="RefSeq" id="XP_007437114.1">
    <property type="nucleotide sequence ID" value="XM_007437052.2"/>
</dbReference>
<keyword evidence="3" id="KW-0479">Metal-binding</keyword>
<dbReference type="GeneID" id="103056897"/>
<keyword evidence="5" id="KW-1185">Reference proteome</keyword>
<dbReference type="Proteomes" id="UP000695026">
    <property type="component" value="Unplaced"/>
</dbReference>
<comment type="subcellular location">
    <subcellularLocation>
        <location evidence="1">Nucleus</location>
    </subcellularLocation>
</comment>
<reference evidence="6" key="1">
    <citation type="submission" date="2025-08" db="UniProtKB">
        <authorList>
            <consortium name="RefSeq"/>
        </authorList>
    </citation>
    <scope>IDENTIFICATION</scope>
    <source>
        <tissue evidence="6">Liver</tissue>
    </source>
</reference>
<dbReference type="OrthoDB" id="5814089at2759"/>